<dbReference type="SUPFAM" id="SSF55120">
    <property type="entry name" value="Pseudouridine synthase"/>
    <property type="match status" value="1"/>
</dbReference>
<dbReference type="InterPro" id="IPR020097">
    <property type="entry name" value="PsdUridine_synth_TruA_a/b_dom"/>
</dbReference>
<proteinExistence type="inferred from homology"/>
<dbReference type="Gene3D" id="3.30.70.580">
    <property type="entry name" value="Pseudouridine synthase I, catalytic domain, N-terminal subdomain"/>
    <property type="match status" value="1"/>
</dbReference>
<dbReference type="InterPro" id="IPR020095">
    <property type="entry name" value="PsdUridine_synth_TruA_C"/>
</dbReference>
<protein>
    <recommendedName>
        <fullName evidence="5">Pseudouridine synthase I TruA alpha/beta domain-containing protein</fullName>
    </recommendedName>
</protein>
<dbReference type="GO" id="GO:0031119">
    <property type="term" value="P:tRNA pseudouridine synthesis"/>
    <property type="evidence" value="ECO:0007669"/>
    <property type="project" value="TreeGrafter"/>
</dbReference>
<accession>A0AAU9KYX8</accession>
<evidence type="ECO:0000256" key="3">
    <source>
        <dbReference type="ARBA" id="ARBA00023235"/>
    </source>
</evidence>
<feature type="domain" description="Pseudouridine synthase I TruA alpha/beta" evidence="5">
    <location>
        <begin position="527"/>
        <end position="683"/>
    </location>
</feature>
<dbReference type="PANTHER" id="PTHR11142">
    <property type="entry name" value="PSEUDOURIDYLATE SYNTHASE"/>
    <property type="match status" value="1"/>
</dbReference>
<dbReference type="AlphaFoldDB" id="A0AAU9KYX8"/>
<reference evidence="6" key="1">
    <citation type="submission" date="2021-11" db="EMBL/GenBank/DDBJ databases">
        <authorList>
            <person name="Islam A."/>
            <person name="Islam S."/>
            <person name="Flora M.S."/>
            <person name="Rahman M."/>
            <person name="Ziaur R.M."/>
            <person name="Epstein J.H."/>
            <person name="Hassan M."/>
            <person name="Klassen M."/>
            <person name="Woodard K."/>
            <person name="Webb A."/>
            <person name="Webby R.J."/>
            <person name="El Zowalaty M.E."/>
        </authorList>
    </citation>
    <scope>NUCLEOTIDE SEQUENCE</scope>
    <source>
        <strain evidence="6">Pbs3</strain>
    </source>
</reference>
<evidence type="ECO:0000256" key="4">
    <source>
        <dbReference type="SAM" id="MobiDB-lite"/>
    </source>
</evidence>
<keyword evidence="2" id="KW-0819">tRNA processing</keyword>
<gene>
    <name evidence="6" type="ORF">PBS003_LOCUS4223</name>
</gene>
<dbReference type="InterPro" id="IPR020094">
    <property type="entry name" value="TruA/RsuA/RluB/E/F_N"/>
</dbReference>
<evidence type="ECO:0000313" key="7">
    <source>
        <dbReference type="Proteomes" id="UP001160483"/>
    </source>
</evidence>
<comment type="caution">
    <text evidence="6">The sequence shown here is derived from an EMBL/GenBank/DDBJ whole genome shotgun (WGS) entry which is preliminary data.</text>
</comment>
<dbReference type="Proteomes" id="UP001160483">
    <property type="component" value="Unassembled WGS sequence"/>
</dbReference>
<sequence length="701" mass="79507">MDTPPSIRQQYAAPPHETPAERRRRLVNRRAAKYRHYRSLNAAQNVSDPVVEFQRQQNSRRQRERRSLLDDEARDRLRAQNQRRQQLRRNNMSDVEKAEIREKQRARQRQRRQKLDDDARDELRERERLRITRRRRHMKALEREKQAKEPVLLLPAQFLQPALTETEMLPHLRLAPELPTLRQHQEQQRQREMQGRAFPFVGGLQSTLPPPPPVIERVRAFQHERIPSLPHLQQVTRPATTSLLHITPPPIFTISETTGGGSGIAASTGMRAVASAVVAATRPPPQPTPIIPSQQSRTPIVLPPAHRSLPPLPDFLNSREAFNPAAAGTATATSTRVSRPSSSATRALFSSITDLPPVHTDASDVESFFNDEQSVDTREDAMVKSQEYVGWQRQQHEMKSSSGHDSVQEVVEAAVTETLGTAQRVNVTGVSRTDAGTHALYQFGFIRLDSELQMSLTELKDRVNDKLGDGRVVVLDVTIPVTGPARIRSRYKKYIYYLQQGNRPDLELGKYSWFLGRRLDIQRIRDALKFLEGTHDFRPFSQGLLKHELKDMKTVRTIMSTKVVVRRNVNFSLDPDVCGSGEIIDTADIYRDAKYATETHKPDDTMIITAGELKKWKVGQADIAPVHFVCIELVANGFLRHMVRRIVGTLRPIGEGTQPPSLLEHVLASEVPPGPSAPAKALWLHRTWLTQDQYDADSAAE</sequence>
<evidence type="ECO:0000313" key="6">
    <source>
        <dbReference type="EMBL" id="CAH0477474.1"/>
    </source>
</evidence>
<feature type="region of interest" description="Disordered" evidence="4">
    <location>
        <begin position="1"/>
        <end position="23"/>
    </location>
</feature>
<comment type="similarity">
    <text evidence="1">Belongs to the tRNA pseudouridine synthase TruA family.</text>
</comment>
<dbReference type="GO" id="GO:0009982">
    <property type="term" value="F:pseudouridine synthase activity"/>
    <property type="evidence" value="ECO:0007669"/>
    <property type="project" value="InterPro"/>
</dbReference>
<feature type="compositionally biased region" description="Basic and acidic residues" evidence="4">
    <location>
        <begin position="94"/>
        <end position="105"/>
    </location>
</feature>
<dbReference type="GO" id="GO:0003723">
    <property type="term" value="F:RNA binding"/>
    <property type="evidence" value="ECO:0007669"/>
    <property type="project" value="InterPro"/>
</dbReference>
<evidence type="ECO:0000256" key="2">
    <source>
        <dbReference type="ARBA" id="ARBA00022694"/>
    </source>
</evidence>
<feature type="region of interest" description="Disordered" evidence="4">
    <location>
        <begin position="48"/>
        <end position="119"/>
    </location>
</feature>
<dbReference type="Gene3D" id="3.30.70.660">
    <property type="entry name" value="Pseudouridine synthase I, catalytic domain, C-terminal subdomain"/>
    <property type="match status" value="1"/>
</dbReference>
<keyword evidence="3" id="KW-0413">Isomerase</keyword>
<dbReference type="InterPro" id="IPR001406">
    <property type="entry name" value="PsdUridine_synth_TruA"/>
</dbReference>
<feature type="compositionally biased region" description="Low complexity" evidence="4">
    <location>
        <begin position="79"/>
        <end position="90"/>
    </location>
</feature>
<organism evidence="6 7">
    <name type="scientific">Peronospora belbahrii</name>
    <dbReference type="NCBI Taxonomy" id="622444"/>
    <lineage>
        <taxon>Eukaryota</taxon>
        <taxon>Sar</taxon>
        <taxon>Stramenopiles</taxon>
        <taxon>Oomycota</taxon>
        <taxon>Peronosporomycetes</taxon>
        <taxon>Peronosporales</taxon>
        <taxon>Peronosporaceae</taxon>
        <taxon>Peronospora</taxon>
    </lineage>
</organism>
<dbReference type="PANTHER" id="PTHR11142:SF0">
    <property type="entry name" value="TRNA PSEUDOURIDINE SYNTHASE-LIKE 1"/>
    <property type="match status" value="1"/>
</dbReference>
<dbReference type="Pfam" id="PF01416">
    <property type="entry name" value="PseudoU_synth_1"/>
    <property type="match status" value="1"/>
</dbReference>
<feature type="compositionally biased region" description="Basic and acidic residues" evidence="4">
    <location>
        <begin position="65"/>
        <end position="78"/>
    </location>
</feature>
<evidence type="ECO:0000259" key="5">
    <source>
        <dbReference type="Pfam" id="PF01416"/>
    </source>
</evidence>
<dbReference type="InterPro" id="IPR020103">
    <property type="entry name" value="PsdUridine_synth_cat_dom_sf"/>
</dbReference>
<dbReference type="HAMAP" id="MF_00171">
    <property type="entry name" value="TruA"/>
    <property type="match status" value="1"/>
</dbReference>
<evidence type="ECO:0000256" key="1">
    <source>
        <dbReference type="ARBA" id="ARBA00009375"/>
    </source>
</evidence>
<name>A0AAU9KYX8_9STRA</name>
<dbReference type="EMBL" id="CAKKTJ010000168">
    <property type="protein sequence ID" value="CAH0477474.1"/>
    <property type="molecule type" value="Genomic_DNA"/>
</dbReference>